<sequence>MILRRSKAVQFNALRSLLNYICSLCNKSIEPQQQKHHQQQQQQQQQKQEPSKQENLKTQTKKIAKHYENTNICVDIFTCESCKKSFVLYTNIHTKLVEVKIWSQDRLAVIIIGIVILILGIMLSTIPWLDYFILKNLQLWNDTLSFHYWQRPGVVRLTKVYIYNVTNPDGFLNGEKPRLTEVGPFVYRGYILVEKMLINYKINHIVNEA</sequence>
<dbReference type="InterPro" id="IPR002159">
    <property type="entry name" value="CD36_fam"/>
</dbReference>
<dbReference type="PANTHER" id="PTHR11923">
    <property type="entry name" value="SCAVENGER RECEPTOR CLASS B TYPE-1 SR-B1"/>
    <property type="match status" value="1"/>
</dbReference>
<dbReference type="AlphaFoldDB" id="A0A811UY90"/>
<keyword evidence="4 9" id="KW-0812">Transmembrane</keyword>
<protein>
    <submittedName>
        <fullName evidence="10">(Mediterranean fruit fly) hypothetical protein</fullName>
    </submittedName>
</protein>
<evidence type="ECO:0000256" key="6">
    <source>
        <dbReference type="ARBA" id="ARBA00023136"/>
    </source>
</evidence>
<reference evidence="10" key="1">
    <citation type="submission" date="2020-11" db="EMBL/GenBank/DDBJ databases">
        <authorList>
            <person name="Whitehead M."/>
        </authorList>
    </citation>
    <scope>NUCLEOTIDE SEQUENCE</scope>
    <source>
        <strain evidence="10">EGII</strain>
    </source>
</reference>
<dbReference type="OrthoDB" id="18585at2759"/>
<dbReference type="GO" id="GO:0005886">
    <property type="term" value="C:plasma membrane"/>
    <property type="evidence" value="ECO:0007669"/>
    <property type="project" value="UniProtKB-SubCell"/>
</dbReference>
<comment type="subcellular location">
    <subcellularLocation>
        <location evidence="1">Cell membrane</location>
    </subcellularLocation>
</comment>
<dbReference type="Proteomes" id="UP000606786">
    <property type="component" value="Unassembled WGS sequence"/>
</dbReference>
<evidence type="ECO:0000256" key="1">
    <source>
        <dbReference type="ARBA" id="ARBA00004236"/>
    </source>
</evidence>
<organism evidence="10 11">
    <name type="scientific">Ceratitis capitata</name>
    <name type="common">Mediterranean fruit fly</name>
    <name type="synonym">Tephritis capitata</name>
    <dbReference type="NCBI Taxonomy" id="7213"/>
    <lineage>
        <taxon>Eukaryota</taxon>
        <taxon>Metazoa</taxon>
        <taxon>Ecdysozoa</taxon>
        <taxon>Arthropoda</taxon>
        <taxon>Hexapoda</taxon>
        <taxon>Insecta</taxon>
        <taxon>Pterygota</taxon>
        <taxon>Neoptera</taxon>
        <taxon>Endopterygota</taxon>
        <taxon>Diptera</taxon>
        <taxon>Brachycera</taxon>
        <taxon>Muscomorpha</taxon>
        <taxon>Tephritoidea</taxon>
        <taxon>Tephritidae</taxon>
        <taxon>Ceratitis</taxon>
        <taxon>Ceratitis</taxon>
    </lineage>
</organism>
<keyword evidence="7" id="KW-0325">Glycoprotein</keyword>
<proteinExistence type="inferred from homology"/>
<keyword evidence="3" id="KW-1003">Cell membrane</keyword>
<feature type="transmembrane region" description="Helical" evidence="9">
    <location>
        <begin position="107"/>
        <end position="129"/>
    </location>
</feature>
<keyword evidence="11" id="KW-1185">Reference proteome</keyword>
<keyword evidence="5 9" id="KW-1133">Transmembrane helix</keyword>
<gene>
    <name evidence="10" type="ORF">CCAP1982_LOCUS11121</name>
</gene>
<evidence type="ECO:0000256" key="2">
    <source>
        <dbReference type="ARBA" id="ARBA00010532"/>
    </source>
</evidence>
<dbReference type="EMBL" id="CAJHJT010000034">
    <property type="protein sequence ID" value="CAD7002637.1"/>
    <property type="molecule type" value="Genomic_DNA"/>
</dbReference>
<evidence type="ECO:0000256" key="8">
    <source>
        <dbReference type="SAM" id="MobiDB-lite"/>
    </source>
</evidence>
<feature type="compositionally biased region" description="Low complexity" evidence="8">
    <location>
        <begin position="39"/>
        <end position="48"/>
    </location>
</feature>
<evidence type="ECO:0000256" key="4">
    <source>
        <dbReference type="ARBA" id="ARBA00022692"/>
    </source>
</evidence>
<evidence type="ECO:0000256" key="3">
    <source>
        <dbReference type="ARBA" id="ARBA00022475"/>
    </source>
</evidence>
<evidence type="ECO:0000256" key="7">
    <source>
        <dbReference type="ARBA" id="ARBA00023180"/>
    </source>
</evidence>
<dbReference type="Pfam" id="PF01130">
    <property type="entry name" value="CD36"/>
    <property type="match status" value="1"/>
</dbReference>
<comment type="similarity">
    <text evidence="2">Belongs to the CD36 family.</text>
</comment>
<comment type="caution">
    <text evidence="10">The sequence shown here is derived from an EMBL/GenBank/DDBJ whole genome shotgun (WGS) entry which is preliminary data.</text>
</comment>
<dbReference type="PANTHER" id="PTHR11923:SF88">
    <property type="entry name" value="DEBRIS BUSTER, ISOFORM D"/>
    <property type="match status" value="1"/>
</dbReference>
<evidence type="ECO:0000256" key="5">
    <source>
        <dbReference type="ARBA" id="ARBA00022989"/>
    </source>
</evidence>
<name>A0A811UY90_CERCA</name>
<dbReference type="PRINTS" id="PR01609">
    <property type="entry name" value="CD36FAMILY"/>
</dbReference>
<evidence type="ECO:0000313" key="11">
    <source>
        <dbReference type="Proteomes" id="UP000606786"/>
    </source>
</evidence>
<evidence type="ECO:0000313" key="10">
    <source>
        <dbReference type="EMBL" id="CAD7002637.1"/>
    </source>
</evidence>
<keyword evidence="6 9" id="KW-0472">Membrane</keyword>
<accession>A0A811UY90</accession>
<evidence type="ECO:0000256" key="9">
    <source>
        <dbReference type="SAM" id="Phobius"/>
    </source>
</evidence>
<dbReference type="GO" id="GO:0005737">
    <property type="term" value="C:cytoplasm"/>
    <property type="evidence" value="ECO:0007669"/>
    <property type="project" value="TreeGrafter"/>
</dbReference>
<feature type="region of interest" description="Disordered" evidence="8">
    <location>
        <begin position="35"/>
        <end position="59"/>
    </location>
</feature>
<dbReference type="GO" id="GO:0005044">
    <property type="term" value="F:scavenger receptor activity"/>
    <property type="evidence" value="ECO:0007669"/>
    <property type="project" value="TreeGrafter"/>
</dbReference>